<protein>
    <submittedName>
        <fullName evidence="1">Uncharacterized protein</fullName>
    </submittedName>
</protein>
<accession>A0AAJ1IGJ2</accession>
<organism evidence="1 2">
    <name type="scientific">Candidatus Thalassospirochaeta sargassi</name>
    <dbReference type="NCBI Taxonomy" id="3119039"/>
    <lineage>
        <taxon>Bacteria</taxon>
        <taxon>Pseudomonadati</taxon>
        <taxon>Spirochaetota</taxon>
        <taxon>Spirochaetia</taxon>
        <taxon>Spirochaetales</taxon>
        <taxon>Spirochaetaceae</taxon>
        <taxon>Candidatus Thalassospirochaeta</taxon>
    </lineage>
</organism>
<reference evidence="1 2" key="1">
    <citation type="submission" date="2022-12" db="EMBL/GenBank/DDBJ databases">
        <title>Metagenome assembled genome from gulf of manar.</title>
        <authorList>
            <person name="Kohli P."/>
            <person name="Pk S."/>
            <person name="Venkata Ramana C."/>
            <person name="Sasikala C."/>
        </authorList>
    </citation>
    <scope>NUCLEOTIDE SEQUENCE [LARGE SCALE GENOMIC DNA]</scope>
    <source>
        <strain evidence="1">JB008</strain>
    </source>
</reference>
<evidence type="ECO:0000313" key="2">
    <source>
        <dbReference type="Proteomes" id="UP001221217"/>
    </source>
</evidence>
<gene>
    <name evidence="1" type="ORF">PQJ61_12275</name>
</gene>
<dbReference type="AlphaFoldDB" id="A0AAJ1IGJ2"/>
<comment type="caution">
    <text evidence="1">The sequence shown here is derived from an EMBL/GenBank/DDBJ whole genome shotgun (WGS) entry which is preliminary data.</text>
</comment>
<proteinExistence type="predicted"/>
<dbReference type="EMBL" id="JAQQAL010000028">
    <property type="protein sequence ID" value="MDC7227532.1"/>
    <property type="molecule type" value="Genomic_DNA"/>
</dbReference>
<evidence type="ECO:0000313" key="1">
    <source>
        <dbReference type="EMBL" id="MDC7227532.1"/>
    </source>
</evidence>
<sequence>MIRKIEVDAAIDDMNDFIVFMEELSIEVVVVDECNSITNWPTVRLIGDEDKLTEYLIENDWEDLVGEWL</sequence>
<name>A0AAJ1IGJ2_9SPIO</name>
<dbReference type="Proteomes" id="UP001221217">
    <property type="component" value="Unassembled WGS sequence"/>
</dbReference>